<dbReference type="EMBL" id="WJQU01000002">
    <property type="protein sequence ID" value="KAJ6642500.1"/>
    <property type="molecule type" value="Genomic_DNA"/>
</dbReference>
<evidence type="ECO:0000313" key="2">
    <source>
        <dbReference type="EMBL" id="KAJ6642500.1"/>
    </source>
</evidence>
<keyword evidence="3" id="KW-1185">Reference proteome</keyword>
<feature type="domain" description="HAT C-terminal dimerisation" evidence="1">
    <location>
        <begin position="503"/>
        <end position="576"/>
    </location>
</feature>
<evidence type="ECO:0000259" key="1">
    <source>
        <dbReference type="Pfam" id="PF05699"/>
    </source>
</evidence>
<gene>
    <name evidence="2" type="ORF">Bhyg_07451</name>
</gene>
<organism evidence="2 3">
    <name type="scientific">Pseudolycoriella hygida</name>
    <dbReference type="NCBI Taxonomy" id="35572"/>
    <lineage>
        <taxon>Eukaryota</taxon>
        <taxon>Metazoa</taxon>
        <taxon>Ecdysozoa</taxon>
        <taxon>Arthropoda</taxon>
        <taxon>Hexapoda</taxon>
        <taxon>Insecta</taxon>
        <taxon>Pterygota</taxon>
        <taxon>Neoptera</taxon>
        <taxon>Endopterygota</taxon>
        <taxon>Diptera</taxon>
        <taxon>Nematocera</taxon>
        <taxon>Sciaroidea</taxon>
        <taxon>Sciaridae</taxon>
        <taxon>Pseudolycoriella</taxon>
    </lineage>
</organism>
<evidence type="ECO:0000313" key="3">
    <source>
        <dbReference type="Proteomes" id="UP001151699"/>
    </source>
</evidence>
<dbReference type="Proteomes" id="UP001151699">
    <property type="component" value="Chromosome B"/>
</dbReference>
<proteinExistence type="predicted"/>
<dbReference type="SUPFAM" id="SSF53098">
    <property type="entry name" value="Ribonuclease H-like"/>
    <property type="match status" value="1"/>
</dbReference>
<protein>
    <recommendedName>
        <fullName evidence="1">HAT C-terminal dimerisation domain-containing protein</fullName>
    </recommendedName>
</protein>
<comment type="caution">
    <text evidence="2">The sequence shown here is derived from an EMBL/GenBank/DDBJ whole genome shotgun (WGS) entry which is preliminary data.</text>
</comment>
<dbReference type="AlphaFoldDB" id="A0A9Q0N2M3"/>
<accession>A0A9Q0N2M3</accession>
<dbReference type="InterPro" id="IPR012337">
    <property type="entry name" value="RNaseH-like_sf"/>
</dbReference>
<dbReference type="OrthoDB" id="10051975at2759"/>
<sequence length="605" mass="69448">MAPTRKKAAKESLGILHTNQEIQKDTLKKMIESNNSSIQLKSFPKNVSRNKNFKIIFVNGSQQDMFLCTECSQLEYVSHGLGNHKCVPPATCSSIKILDVRTLAVSNDEPKPNKIEPLNMAIMKEQLAFSFSEMFPVEDFDNVGLRAMTKYFLNVGATCGNVNATDVLGDDRKLEADRYSLLVLVKNALRNVVAEEKLAFSCDMWKHPLHMKRCITLSSHHIDNSFALQRNVLGTRIYNEADFDGNKILYYILDILNEFTTDPASVLSTATIVTSKTEDFMKSLTSVGRLNCMCTTLNELVNHSLALPCFQTEYVCNAIKLRLERQPPNEKYKTAMSNLQLKDWCSIWYLFEAYQQYLETATMSKNIISGYEILYTFLQESQKASKLLSSNSEATISTVYLVKKKLIEVMRANNNGDLRWPEHKDNLTSFAENVFEITDVHRITLFLDPRYKSLKFVLNEEKETLYATVRKIIGEVFIPDENVKALFNLGDHVRWVDTNGMAEVDNYLNLTNISPDTNVLEFWRLRVDFPKLRTLAKEMLCIPAVSAAWECYFNKEKLNLSRRRLHLSLDEIDSTLLLHGNSSYSFHDMFDEQLKTLFMTRQIKK</sequence>
<reference evidence="2" key="1">
    <citation type="submission" date="2022-07" db="EMBL/GenBank/DDBJ databases">
        <authorList>
            <person name="Trinca V."/>
            <person name="Uliana J.V.C."/>
            <person name="Torres T.T."/>
            <person name="Ward R.J."/>
            <person name="Monesi N."/>
        </authorList>
    </citation>
    <scope>NUCLEOTIDE SEQUENCE</scope>
    <source>
        <strain evidence="2">HSMRA1968</strain>
        <tissue evidence="2">Whole embryos</tissue>
    </source>
</reference>
<dbReference type="PANTHER" id="PTHR46169:SF29">
    <property type="entry name" value="DNA REPLICATION-RELATED ELEMENT FACTOR, ISOFORM A"/>
    <property type="match status" value="1"/>
</dbReference>
<name>A0A9Q0N2M3_9DIPT</name>
<dbReference type="InterPro" id="IPR052717">
    <property type="entry name" value="Vacuolar_transposase_reg"/>
</dbReference>
<dbReference type="InterPro" id="IPR008906">
    <property type="entry name" value="HATC_C_dom"/>
</dbReference>
<dbReference type="Pfam" id="PF05699">
    <property type="entry name" value="Dimer_Tnp_hAT"/>
    <property type="match status" value="1"/>
</dbReference>
<dbReference type="GO" id="GO:0006357">
    <property type="term" value="P:regulation of transcription by RNA polymerase II"/>
    <property type="evidence" value="ECO:0007669"/>
    <property type="project" value="TreeGrafter"/>
</dbReference>
<dbReference type="GO" id="GO:0005634">
    <property type="term" value="C:nucleus"/>
    <property type="evidence" value="ECO:0007669"/>
    <property type="project" value="TreeGrafter"/>
</dbReference>
<dbReference type="GO" id="GO:0046983">
    <property type="term" value="F:protein dimerization activity"/>
    <property type="evidence" value="ECO:0007669"/>
    <property type="project" value="InterPro"/>
</dbReference>
<dbReference type="PANTHER" id="PTHR46169">
    <property type="entry name" value="DNA REPLICATION-RELATED ELEMENT FACTOR, ISOFORM A"/>
    <property type="match status" value="1"/>
</dbReference>